<feature type="compositionally biased region" description="Polar residues" evidence="1">
    <location>
        <begin position="230"/>
        <end position="250"/>
    </location>
</feature>
<feature type="compositionally biased region" description="Acidic residues" evidence="1">
    <location>
        <begin position="285"/>
        <end position="296"/>
    </location>
</feature>
<evidence type="ECO:0000313" key="3">
    <source>
        <dbReference type="EMBL" id="KAJ5219610.1"/>
    </source>
</evidence>
<feature type="signal peptide" evidence="2">
    <location>
        <begin position="1"/>
        <end position="19"/>
    </location>
</feature>
<keyword evidence="2" id="KW-0732">Signal</keyword>
<keyword evidence="4" id="KW-1185">Reference proteome</keyword>
<evidence type="ECO:0000313" key="4">
    <source>
        <dbReference type="Proteomes" id="UP001150941"/>
    </source>
</evidence>
<organism evidence="3 4">
    <name type="scientific">Penicillium chermesinum</name>
    <dbReference type="NCBI Taxonomy" id="63820"/>
    <lineage>
        <taxon>Eukaryota</taxon>
        <taxon>Fungi</taxon>
        <taxon>Dikarya</taxon>
        <taxon>Ascomycota</taxon>
        <taxon>Pezizomycotina</taxon>
        <taxon>Eurotiomycetes</taxon>
        <taxon>Eurotiomycetidae</taxon>
        <taxon>Eurotiales</taxon>
        <taxon>Aspergillaceae</taxon>
        <taxon>Penicillium</taxon>
    </lineage>
</organism>
<gene>
    <name evidence="3" type="ORF">N7468_008814</name>
</gene>
<dbReference type="AlphaFoldDB" id="A0A9W9NGL8"/>
<comment type="caution">
    <text evidence="3">The sequence shown here is derived from an EMBL/GenBank/DDBJ whole genome shotgun (WGS) entry which is preliminary data.</text>
</comment>
<dbReference type="Proteomes" id="UP001150941">
    <property type="component" value="Unassembled WGS sequence"/>
</dbReference>
<evidence type="ECO:0000256" key="1">
    <source>
        <dbReference type="SAM" id="MobiDB-lite"/>
    </source>
</evidence>
<evidence type="ECO:0000256" key="2">
    <source>
        <dbReference type="SAM" id="SignalP"/>
    </source>
</evidence>
<sequence length="573" mass="62878">MSGAEVIAVVACVAAVVSAYSDGAKLFNAVKKKRDRRRQSNETTVADLECSLALGQTEILTHWNIHAAQLGRRYEEGDDISRDQMKDIVITLQGMLLTHLRASVEKNASLNMMSLLMASNQGRARTIMVLHELYERIALTSPAPYPMPTSRPSLDPLSSLAHHMQFYNGKDLSQTSAPKGWPIPSITPPKPSTGSFFRDTMSVSPKDMAGASDSFREVSPSPKRHERKSSSIGTTMSSWFNNMSRNSSKSDGPPMEPEVDVAKLANTTAASPRKMKRDKRRPSLDQEEVITGDEDPLYSNPWADELKSDSGVEFESDPGSSDDEAIFTMAEEYPEPRSHQKTSLAGSFPNCPDSLPQRPAIPPGRSHSPPLPPSVISHASGTSDISSRSTETTVSDSLHNKNFWPPRKDNRYLGFCKGAWSLSSGTGTFKLMTEPYGIYGRKLRWRCPSSSCFFGMPLAGPVARRKDAAVDHSIHTHVSTGIRYRWAFLAKNHVPKRDGMSVIMGFGCVFCCVEHDTAAPLFPSVDEFMLHLVSHRGVDHDGLLALTKCVVGRVAEDGDDFDINIPPLLVGGE</sequence>
<protein>
    <submittedName>
        <fullName evidence="3">Uncharacterized protein</fullName>
    </submittedName>
</protein>
<feature type="chain" id="PRO_5040981021" evidence="2">
    <location>
        <begin position="20"/>
        <end position="573"/>
    </location>
</feature>
<feature type="region of interest" description="Disordered" evidence="1">
    <location>
        <begin position="202"/>
        <end position="322"/>
    </location>
</feature>
<reference evidence="3" key="2">
    <citation type="journal article" date="2023" name="IMA Fungus">
        <title>Comparative genomic study of the Penicillium genus elucidates a diverse pangenome and 15 lateral gene transfer events.</title>
        <authorList>
            <person name="Petersen C."/>
            <person name="Sorensen T."/>
            <person name="Nielsen M.R."/>
            <person name="Sondergaard T.E."/>
            <person name="Sorensen J.L."/>
            <person name="Fitzpatrick D.A."/>
            <person name="Frisvad J.C."/>
            <person name="Nielsen K.L."/>
        </authorList>
    </citation>
    <scope>NUCLEOTIDE SEQUENCE</scope>
    <source>
        <strain evidence="3">IBT 19713</strain>
    </source>
</reference>
<accession>A0A9W9NGL8</accession>
<dbReference type="GeneID" id="83205413"/>
<feature type="compositionally biased region" description="Polar residues" evidence="1">
    <location>
        <begin position="377"/>
        <end position="397"/>
    </location>
</feature>
<name>A0A9W9NGL8_9EURO</name>
<proteinExistence type="predicted"/>
<feature type="compositionally biased region" description="Acidic residues" evidence="1">
    <location>
        <begin position="312"/>
        <end position="322"/>
    </location>
</feature>
<dbReference type="OrthoDB" id="25896at2759"/>
<dbReference type="EMBL" id="JAPQKS010000007">
    <property type="protein sequence ID" value="KAJ5219610.1"/>
    <property type="molecule type" value="Genomic_DNA"/>
</dbReference>
<dbReference type="RefSeq" id="XP_058326440.1">
    <property type="nucleotide sequence ID" value="XM_058478110.1"/>
</dbReference>
<reference evidence="3" key="1">
    <citation type="submission" date="2022-11" db="EMBL/GenBank/DDBJ databases">
        <authorList>
            <person name="Petersen C."/>
        </authorList>
    </citation>
    <scope>NUCLEOTIDE SEQUENCE</scope>
    <source>
        <strain evidence="3">IBT 19713</strain>
    </source>
</reference>
<feature type="region of interest" description="Disordered" evidence="1">
    <location>
        <begin position="334"/>
        <end position="401"/>
    </location>
</feature>